<dbReference type="InterPro" id="IPR002890">
    <property type="entry name" value="MG2"/>
</dbReference>
<dbReference type="AlphaFoldDB" id="A0A1C4EPP8"/>
<gene>
    <name evidence="2" type="ORF">GA0116948_10996</name>
</gene>
<dbReference type="RefSeq" id="WP_089713086.1">
    <property type="nucleotide sequence ID" value="NZ_QCYL01000008.1"/>
</dbReference>
<dbReference type="Proteomes" id="UP000242818">
    <property type="component" value="Unassembled WGS sequence"/>
</dbReference>
<organism evidence="2 3">
    <name type="scientific">Chitinophaga costaii</name>
    <dbReference type="NCBI Taxonomy" id="1335309"/>
    <lineage>
        <taxon>Bacteria</taxon>
        <taxon>Pseudomonadati</taxon>
        <taxon>Bacteroidota</taxon>
        <taxon>Chitinophagia</taxon>
        <taxon>Chitinophagales</taxon>
        <taxon>Chitinophagaceae</taxon>
        <taxon>Chitinophaga</taxon>
    </lineage>
</organism>
<dbReference type="EMBL" id="FMAR01000009">
    <property type="protein sequence ID" value="SCC45551.1"/>
    <property type="molecule type" value="Genomic_DNA"/>
</dbReference>
<accession>A0A1C4EPP8</accession>
<reference evidence="2 3" key="1">
    <citation type="submission" date="2016-08" db="EMBL/GenBank/DDBJ databases">
        <authorList>
            <person name="Seilhamer J.J."/>
        </authorList>
    </citation>
    <scope>NUCLEOTIDE SEQUENCE [LARGE SCALE GENOMIC DNA]</scope>
    <source>
        <strain evidence="2 3">A37T2</strain>
    </source>
</reference>
<dbReference type="OrthoDB" id="679547at2"/>
<evidence type="ECO:0000313" key="3">
    <source>
        <dbReference type="Proteomes" id="UP000242818"/>
    </source>
</evidence>
<feature type="domain" description="Macroglobulin" evidence="1">
    <location>
        <begin position="57"/>
        <end position="135"/>
    </location>
</feature>
<proteinExistence type="predicted"/>
<name>A0A1C4EPP8_9BACT</name>
<sequence>MTHPRSLSQRIKRRLYLLTPALCISLLCLFSFLPDDEWPDDITNALQQYANSFPQEKVYLHLDKDYYAAGESIWFKAYLTLQNLPDITARNLYVEVLNKDGVVIVKKMFGAQGSGAPGELVIPANVKSGQYQVRAYTAWMLNFDAHFLFYKNITIFDQSTKTVPTVAPASDYAVQFFPEGGNMITGAASVVAFKAIDQNGLPIAVTGTVKDSKGATVTDIKTQHDGMGQFTITPVAGETYQAVVQAGSGAAKTLPLPQAIGEGASLKIFNRGARIFFQSVSGPNNTDAYNEMLVVASMQQQLVYRAMLNVSEGKISGFIPTQQLPSGILQITLFKKDGTPLSERLAFVRQPDLMNLSVNEGTINHNRRTLNTFTVKLPDTLQAHISVAVTDADQVVENPDHQNIVSNLLMTSDLTGYVHDAGWYFQNTADSTLQGLDLVMMTNGWRRFAWKQILKNQYPSMRFHYEQGIDLGGTAYTTGGKLPMMNGQLDMIIKVPVDSSSFYSKVQVNGLGEFAVDNAHFRDTALIYYKGAGKQAFTDVTVKFNDHFFDYSVPVKTPYPYLLPPPIDNTTLKNFLATAAQGNRINRNIPSMTNQPIQLKEVKVEEKKVRPEEELDKRYTSGMFSGGDGYVFDLTKEANMYQNIFQYLQSRVAGLQITGDLSNPTIQWRGGKPTFYLNEMPTDIQMLSTMSVTDIAMVKVFRPPFMGGFNGANGAIAIYMKRGNEGNSDKPYNSTDGSFKDFAIFKKAGYALVKEFYSPDYAVASPMNTLPDQRLTLYWNPDIRVDPTTRTATISFYNNDFTQHFRVVAEGMAEDGSVGRVSKVF</sequence>
<dbReference type="SUPFAM" id="SSF56935">
    <property type="entry name" value="Porins"/>
    <property type="match status" value="1"/>
</dbReference>
<evidence type="ECO:0000259" key="1">
    <source>
        <dbReference type="Pfam" id="PF01835"/>
    </source>
</evidence>
<protein>
    <recommendedName>
        <fullName evidence="1">Macroglobulin domain-containing protein</fullName>
    </recommendedName>
</protein>
<dbReference type="Pfam" id="PF01835">
    <property type="entry name" value="MG2"/>
    <property type="match status" value="1"/>
</dbReference>
<keyword evidence="3" id="KW-1185">Reference proteome</keyword>
<evidence type="ECO:0000313" key="2">
    <source>
        <dbReference type="EMBL" id="SCC45551.1"/>
    </source>
</evidence>
<dbReference type="STRING" id="1335309.GA0116948_10996"/>
<dbReference type="Gene3D" id="2.60.40.1930">
    <property type="match status" value="1"/>
</dbReference>
<dbReference type="GO" id="GO:0004866">
    <property type="term" value="F:endopeptidase inhibitor activity"/>
    <property type="evidence" value="ECO:0007669"/>
    <property type="project" value="InterPro"/>
</dbReference>